<dbReference type="Proteomes" id="UP000761534">
    <property type="component" value="Unassembled WGS sequence"/>
</dbReference>
<reference evidence="2" key="1">
    <citation type="journal article" date="2019" name="G3 (Bethesda)">
        <title>Genome Assemblies of Two Rare Opportunistic Yeast Pathogens: Diutina rugosa (syn. Candida rugosa) and Trichomonascus ciferrii (syn. Candida ciferrii).</title>
        <authorList>
            <person name="Mixao V."/>
            <person name="Saus E."/>
            <person name="Hansen A.P."/>
            <person name="Lass-Florl C."/>
            <person name="Gabaldon T."/>
        </authorList>
    </citation>
    <scope>NUCLEOTIDE SEQUENCE</scope>
    <source>
        <strain evidence="2">CBS 4856</strain>
    </source>
</reference>
<feature type="region of interest" description="Disordered" evidence="1">
    <location>
        <begin position="49"/>
        <end position="78"/>
    </location>
</feature>
<proteinExistence type="predicted"/>
<evidence type="ECO:0000313" key="2">
    <source>
        <dbReference type="EMBL" id="KAA8915841.1"/>
    </source>
</evidence>
<dbReference type="EMBL" id="SWFS01000137">
    <property type="protein sequence ID" value="KAA8915841.1"/>
    <property type="molecule type" value="Genomic_DNA"/>
</dbReference>
<name>A0A642V7S7_9ASCO</name>
<comment type="caution">
    <text evidence="2">The sequence shown here is derived from an EMBL/GenBank/DDBJ whole genome shotgun (WGS) entry which is preliminary data.</text>
</comment>
<dbReference type="AlphaFoldDB" id="A0A642V7S7"/>
<protein>
    <submittedName>
        <fullName evidence="2">Uncharacterized protein</fullName>
    </submittedName>
</protein>
<dbReference type="VEuPathDB" id="FungiDB:TRICI_002014"/>
<organism evidence="2 3">
    <name type="scientific">Trichomonascus ciferrii</name>
    <dbReference type="NCBI Taxonomy" id="44093"/>
    <lineage>
        <taxon>Eukaryota</taxon>
        <taxon>Fungi</taxon>
        <taxon>Dikarya</taxon>
        <taxon>Ascomycota</taxon>
        <taxon>Saccharomycotina</taxon>
        <taxon>Dipodascomycetes</taxon>
        <taxon>Dipodascales</taxon>
        <taxon>Trichomonascaceae</taxon>
        <taxon>Trichomonascus</taxon>
        <taxon>Trichomonascus ciferrii complex</taxon>
    </lineage>
</organism>
<dbReference type="OrthoDB" id="294853at2759"/>
<evidence type="ECO:0000256" key="1">
    <source>
        <dbReference type="SAM" id="MobiDB-lite"/>
    </source>
</evidence>
<evidence type="ECO:0000313" key="3">
    <source>
        <dbReference type="Proteomes" id="UP000761534"/>
    </source>
</evidence>
<accession>A0A642V7S7</accession>
<keyword evidence="3" id="KW-1185">Reference proteome</keyword>
<gene>
    <name evidence="2" type="ORF">TRICI_002014</name>
</gene>
<sequence length="78" mass="9001">MYSEYSLVQDIYQKYDNEYDRQDIIRLNTTPDRTSSELLIIGAGTYSSPTTMETGLEDEPFDLGISKPHLDSNKIHRL</sequence>
<feature type="compositionally biased region" description="Basic and acidic residues" evidence="1">
    <location>
        <begin position="68"/>
        <end position="78"/>
    </location>
</feature>